<dbReference type="CDD" id="cd04301">
    <property type="entry name" value="NAT_SF"/>
    <property type="match status" value="1"/>
</dbReference>
<proteinExistence type="predicted"/>
<name>A0ABS7ZG79_9MICO</name>
<dbReference type="PANTHER" id="PTHR43877">
    <property type="entry name" value="AMINOALKYLPHOSPHONATE N-ACETYLTRANSFERASE-RELATED-RELATED"/>
    <property type="match status" value="1"/>
</dbReference>
<dbReference type="PROSITE" id="PS51186">
    <property type="entry name" value="GNAT"/>
    <property type="match status" value="1"/>
</dbReference>
<dbReference type="RefSeq" id="WP_225565242.1">
    <property type="nucleotide sequence ID" value="NZ_JAIXCQ010000005.1"/>
</dbReference>
<keyword evidence="5" id="KW-1185">Reference proteome</keyword>
<dbReference type="InterPro" id="IPR016181">
    <property type="entry name" value="Acyl_CoA_acyltransferase"/>
</dbReference>
<evidence type="ECO:0000256" key="2">
    <source>
        <dbReference type="ARBA" id="ARBA00023315"/>
    </source>
</evidence>
<evidence type="ECO:0000313" key="5">
    <source>
        <dbReference type="Proteomes" id="UP001319870"/>
    </source>
</evidence>
<protein>
    <submittedName>
        <fullName evidence="4">GNAT family N-acetyltransferase</fullName>
    </submittedName>
</protein>
<dbReference type="Gene3D" id="3.40.630.30">
    <property type="match status" value="1"/>
</dbReference>
<sequence>MTHDPITAPAPAVVLRGRTADDLPALVEALEAQQPASGYPHRWPLPYPVEQFVVREDEERAWVAEMAGRAVGHVSVTTVPDDRYGAIWSAGAGRPVAELGCVSVLFLGPQAQGRGIGGALLDVAVAHLRAQRRTPVLDVDDRDGVAHAVYVHRGWRVVGEARFDWQHEGAPPARLLVLPDPGEESSVLA</sequence>
<dbReference type="SUPFAM" id="SSF55729">
    <property type="entry name" value="Acyl-CoA N-acyltransferases (Nat)"/>
    <property type="match status" value="1"/>
</dbReference>
<dbReference type="Proteomes" id="UP001319870">
    <property type="component" value="Unassembled WGS sequence"/>
</dbReference>
<keyword evidence="2" id="KW-0012">Acyltransferase</keyword>
<feature type="domain" description="N-acetyltransferase" evidence="3">
    <location>
        <begin position="13"/>
        <end position="181"/>
    </location>
</feature>
<dbReference type="EMBL" id="JAIXCQ010000005">
    <property type="protein sequence ID" value="MCA5893472.1"/>
    <property type="molecule type" value="Genomic_DNA"/>
</dbReference>
<evidence type="ECO:0000259" key="3">
    <source>
        <dbReference type="PROSITE" id="PS51186"/>
    </source>
</evidence>
<accession>A0ABS7ZG79</accession>
<evidence type="ECO:0000313" key="4">
    <source>
        <dbReference type="EMBL" id="MCA5893472.1"/>
    </source>
</evidence>
<keyword evidence="1" id="KW-0808">Transferase</keyword>
<dbReference type="InterPro" id="IPR000182">
    <property type="entry name" value="GNAT_dom"/>
</dbReference>
<comment type="caution">
    <text evidence="4">The sequence shown here is derived from an EMBL/GenBank/DDBJ whole genome shotgun (WGS) entry which is preliminary data.</text>
</comment>
<reference evidence="4 5" key="1">
    <citation type="submission" date="2021-09" db="EMBL/GenBank/DDBJ databases">
        <title>Isoptericola luteus sp. nov., a novel bacterium isolated from Harbin, the capital city of Heilongjiang province.</title>
        <authorList>
            <person name="Li J."/>
        </authorList>
    </citation>
    <scope>NUCLEOTIDE SEQUENCE [LARGE SCALE GENOMIC DNA]</scope>
    <source>
        <strain evidence="4 5">NEAU-Y5</strain>
    </source>
</reference>
<dbReference type="InterPro" id="IPR050832">
    <property type="entry name" value="Bact_Acetyltransf"/>
</dbReference>
<organism evidence="4 5">
    <name type="scientific">Isoptericola luteus</name>
    <dbReference type="NCBI Taxonomy" id="2879484"/>
    <lineage>
        <taxon>Bacteria</taxon>
        <taxon>Bacillati</taxon>
        <taxon>Actinomycetota</taxon>
        <taxon>Actinomycetes</taxon>
        <taxon>Micrococcales</taxon>
        <taxon>Promicromonosporaceae</taxon>
        <taxon>Isoptericola</taxon>
    </lineage>
</organism>
<dbReference type="PANTHER" id="PTHR43877:SF2">
    <property type="entry name" value="AMINOALKYLPHOSPHONATE N-ACETYLTRANSFERASE-RELATED"/>
    <property type="match status" value="1"/>
</dbReference>
<dbReference type="Pfam" id="PF00583">
    <property type="entry name" value="Acetyltransf_1"/>
    <property type="match status" value="1"/>
</dbReference>
<evidence type="ECO:0000256" key="1">
    <source>
        <dbReference type="ARBA" id="ARBA00022679"/>
    </source>
</evidence>
<gene>
    <name evidence="4" type="ORF">LEP48_08915</name>
</gene>